<dbReference type="SUPFAM" id="SSF56300">
    <property type="entry name" value="Metallo-dependent phosphatases"/>
    <property type="match status" value="1"/>
</dbReference>
<dbReference type="EMBL" id="JADCLJ010000021">
    <property type="protein sequence ID" value="MBE4909175.1"/>
    <property type="molecule type" value="Genomic_DNA"/>
</dbReference>
<dbReference type="Pfam" id="PF00149">
    <property type="entry name" value="Metallophos"/>
    <property type="match status" value="1"/>
</dbReference>
<dbReference type="PANTHER" id="PTHR31302">
    <property type="entry name" value="TRANSMEMBRANE PROTEIN WITH METALLOPHOSPHOESTERASE DOMAIN-RELATED"/>
    <property type="match status" value="1"/>
</dbReference>
<dbReference type="PANTHER" id="PTHR31302:SF0">
    <property type="entry name" value="TRANSMEMBRANE PROTEIN WITH METALLOPHOSPHOESTERASE DOMAIN"/>
    <property type="match status" value="1"/>
</dbReference>
<gene>
    <name evidence="3" type="ORF">IMZ08_14000</name>
</gene>
<dbReference type="CDD" id="cd07385">
    <property type="entry name" value="MPP_YkuE_C"/>
    <property type="match status" value="1"/>
</dbReference>
<dbReference type="InterPro" id="IPR051158">
    <property type="entry name" value="Metallophosphoesterase_sf"/>
</dbReference>
<evidence type="ECO:0000313" key="3">
    <source>
        <dbReference type="EMBL" id="MBE4909175.1"/>
    </source>
</evidence>
<comment type="caution">
    <text evidence="3">The sequence shown here is derived from an EMBL/GenBank/DDBJ whole genome shotgun (WGS) entry which is preliminary data.</text>
</comment>
<feature type="transmembrane region" description="Helical" evidence="1">
    <location>
        <begin position="41"/>
        <end position="66"/>
    </location>
</feature>
<keyword evidence="1" id="KW-1133">Transmembrane helix</keyword>
<keyword evidence="1" id="KW-0472">Membrane</keyword>
<evidence type="ECO:0000313" key="4">
    <source>
        <dbReference type="Proteomes" id="UP001516662"/>
    </source>
</evidence>
<proteinExistence type="predicted"/>
<keyword evidence="1" id="KW-0812">Transmembrane</keyword>
<accession>A0ABR9QKY6</accession>
<dbReference type="InterPro" id="IPR004843">
    <property type="entry name" value="Calcineurin-like_PHP"/>
</dbReference>
<organism evidence="3 4">
    <name type="scientific">Litchfieldia luteola</name>
    <dbReference type="NCBI Taxonomy" id="682179"/>
    <lineage>
        <taxon>Bacteria</taxon>
        <taxon>Bacillati</taxon>
        <taxon>Bacillota</taxon>
        <taxon>Bacilli</taxon>
        <taxon>Bacillales</taxon>
        <taxon>Bacillaceae</taxon>
        <taxon>Litchfieldia</taxon>
    </lineage>
</organism>
<sequence length="370" mass="41701">MGIVFIGIVSILLYGALVYYVGWSSWSLFRPKESPYKRKIKILYIITLTIVSTSFIVGRVFGFVLFNILGAYWMAVFYLLIIILPVVHLSVWLLQLTRVPRHRVEKWAGIITLILVISLISYGSYNAYSPVVSTYQMNIDKPAGDIGELNVVMASDMHFGLLSNRDHAQRLVKEINLLQPDIVLFPGDVFDDDIEQYIQQGMDEVLSGIQSTYGVYASLGNHDKYEGTMEQLIKVLQDSNMEVLYDEAILIENSLTIVGRKDLTDSDRLSVPALMDGVDMSKPVIMLDHQPYELDIAQENGIDLLVAGHTHRGQVFPGNLITSKIYEVDWGYLQKEQLHTVVSSGYGFWGPPIRLGSRSEIVQITVTFAQ</sequence>
<feature type="transmembrane region" description="Helical" evidence="1">
    <location>
        <begin position="107"/>
        <end position="125"/>
    </location>
</feature>
<protein>
    <submittedName>
        <fullName evidence="3">Metallophosphoesterase</fullName>
    </submittedName>
</protein>
<reference evidence="3 4" key="1">
    <citation type="submission" date="2020-10" db="EMBL/GenBank/DDBJ databases">
        <title>Bacillus sp. HD4P25, an endophyte from a halophyte.</title>
        <authorList>
            <person name="Sun J.-Q."/>
        </authorList>
    </citation>
    <scope>NUCLEOTIDE SEQUENCE [LARGE SCALE GENOMIC DNA]</scope>
    <source>
        <strain evidence="3 4">YIM 93174</strain>
    </source>
</reference>
<dbReference type="Gene3D" id="3.60.21.10">
    <property type="match status" value="1"/>
</dbReference>
<evidence type="ECO:0000256" key="1">
    <source>
        <dbReference type="SAM" id="Phobius"/>
    </source>
</evidence>
<dbReference type="InterPro" id="IPR029052">
    <property type="entry name" value="Metallo-depent_PP-like"/>
</dbReference>
<feature type="transmembrane region" description="Helical" evidence="1">
    <location>
        <begin position="72"/>
        <end position="95"/>
    </location>
</feature>
<feature type="domain" description="Calcineurin-like phosphoesterase" evidence="2">
    <location>
        <begin position="150"/>
        <end position="312"/>
    </location>
</feature>
<feature type="transmembrane region" description="Helical" evidence="1">
    <location>
        <begin position="6"/>
        <end position="29"/>
    </location>
</feature>
<keyword evidence="4" id="KW-1185">Reference proteome</keyword>
<evidence type="ECO:0000259" key="2">
    <source>
        <dbReference type="Pfam" id="PF00149"/>
    </source>
</evidence>
<dbReference type="Proteomes" id="UP001516662">
    <property type="component" value="Unassembled WGS sequence"/>
</dbReference>
<name>A0ABR9QKY6_9BACI</name>
<dbReference type="RefSeq" id="WP_193537543.1">
    <property type="nucleotide sequence ID" value="NZ_JADCLJ010000021.1"/>
</dbReference>